<dbReference type="AlphaFoldDB" id="C7TZM3"/>
<protein>
    <submittedName>
        <fullName evidence="2">Uncharacterized protein</fullName>
    </submittedName>
</protein>
<feature type="region of interest" description="Disordered" evidence="1">
    <location>
        <begin position="70"/>
        <end position="89"/>
    </location>
</feature>
<sequence length="89" mass="10183">MGSCDEVRKILRHWGPLYPVCDDAPPAELFDRHPLSAMMISADSECGRKDNLVHILNSWKSEWHREGVQVPVKDAKSQPRPVYKKLDIS</sequence>
<dbReference type="EMBL" id="FN330840">
    <property type="protein sequence ID" value="CAX83057.1"/>
    <property type="molecule type" value="mRNA"/>
</dbReference>
<reference evidence="2" key="1">
    <citation type="journal article" date="2009" name="Nature">
        <title>The Schistosoma japonicum genome reveals features of host-parasite interplay.</title>
        <authorList>
            <person name="Liu F."/>
            <person name="Zhou Y."/>
            <person name="Wang Z.Q."/>
            <person name="Lu G."/>
            <person name="Zheng H."/>
            <person name="Brindley P.J."/>
            <person name="McManus D.P."/>
            <person name="Blair D."/>
            <person name="Zhang Q.H."/>
            <person name="Zhong Y."/>
            <person name="Wang S."/>
            <person name="Han Z.G."/>
            <person name="Chen Z."/>
        </authorList>
    </citation>
    <scope>NUCLEOTIDE SEQUENCE</scope>
    <source>
        <strain evidence="2">Anhui</strain>
    </source>
</reference>
<evidence type="ECO:0000313" key="2">
    <source>
        <dbReference type="EMBL" id="CAX83057.1"/>
    </source>
</evidence>
<reference evidence="2" key="2">
    <citation type="submission" date="2009-03" db="EMBL/GenBank/DDBJ databases">
        <authorList>
            <person name="Gang L."/>
        </authorList>
    </citation>
    <scope>NUCLEOTIDE SEQUENCE</scope>
    <source>
        <strain evidence="2">Anhui</strain>
    </source>
</reference>
<proteinExistence type="evidence at transcript level"/>
<organism evidence="2">
    <name type="scientific">Schistosoma japonicum</name>
    <name type="common">Blood fluke</name>
    <dbReference type="NCBI Taxonomy" id="6182"/>
    <lineage>
        <taxon>Eukaryota</taxon>
        <taxon>Metazoa</taxon>
        <taxon>Spiralia</taxon>
        <taxon>Lophotrochozoa</taxon>
        <taxon>Platyhelminthes</taxon>
        <taxon>Trematoda</taxon>
        <taxon>Digenea</taxon>
        <taxon>Strigeidida</taxon>
        <taxon>Schistosomatoidea</taxon>
        <taxon>Schistosomatidae</taxon>
        <taxon>Schistosoma</taxon>
    </lineage>
</organism>
<evidence type="ECO:0000256" key="1">
    <source>
        <dbReference type="SAM" id="MobiDB-lite"/>
    </source>
</evidence>
<name>C7TZM3_SCHJA</name>
<accession>C7TZM3</accession>
<feature type="non-terminal residue" evidence="2">
    <location>
        <position position="89"/>
    </location>
</feature>